<reference evidence="2 3" key="1">
    <citation type="submission" date="2018-08" db="EMBL/GenBank/DDBJ databases">
        <title>A genome reference for cultivated species of the human gut microbiota.</title>
        <authorList>
            <person name="Zou Y."/>
            <person name="Xue W."/>
            <person name="Luo G."/>
        </authorList>
    </citation>
    <scope>NUCLEOTIDE SEQUENCE [LARGE SCALE GENOMIC DNA]</scope>
    <source>
        <strain evidence="2 3">AM22-12LB</strain>
    </source>
</reference>
<gene>
    <name evidence="2" type="ORF">DW252_12440</name>
</gene>
<dbReference type="Pfam" id="PF15919">
    <property type="entry name" value="HicB_lk_antitox"/>
    <property type="match status" value="1"/>
</dbReference>
<name>A0A414U9Q4_9FIRM</name>
<dbReference type="Gene3D" id="3.30.160.250">
    <property type="match status" value="1"/>
</dbReference>
<proteinExistence type="predicted"/>
<accession>A0A414U9Q4</accession>
<evidence type="ECO:0000313" key="2">
    <source>
        <dbReference type="EMBL" id="RHG59208.1"/>
    </source>
</evidence>
<evidence type="ECO:0000259" key="1">
    <source>
        <dbReference type="Pfam" id="PF15919"/>
    </source>
</evidence>
<dbReference type="InterPro" id="IPR031807">
    <property type="entry name" value="HicB-like"/>
</dbReference>
<protein>
    <submittedName>
        <fullName evidence="2">HicB family protein</fullName>
    </submittedName>
</protein>
<dbReference type="SUPFAM" id="SSF143100">
    <property type="entry name" value="TTHA1013/TTHA0281-like"/>
    <property type="match status" value="1"/>
</dbReference>
<sequence length="132" mass="14790">MCYIYPAVFYKEADGRYSVIFPDLNDLATYGNDFADAFTMAQEACGQYLFNELKEGNVLPVASSIEDVIAEEEGAIVNMVDIDLKAFERKYGEKSVKKTLTIPGWLNASCEERGINFSKVLQEALIARLQAR</sequence>
<comment type="caution">
    <text evidence="2">The sequence shown here is derived from an EMBL/GenBank/DDBJ whole genome shotgun (WGS) entry which is preliminary data.</text>
</comment>
<dbReference type="AlphaFoldDB" id="A0A414U9Q4"/>
<organism evidence="2 3">
    <name type="scientific">Coprococcus comes</name>
    <dbReference type="NCBI Taxonomy" id="410072"/>
    <lineage>
        <taxon>Bacteria</taxon>
        <taxon>Bacillati</taxon>
        <taxon>Bacillota</taxon>
        <taxon>Clostridia</taxon>
        <taxon>Lachnospirales</taxon>
        <taxon>Lachnospiraceae</taxon>
        <taxon>Coprococcus</taxon>
    </lineage>
</organism>
<dbReference type="RefSeq" id="WP_118218867.1">
    <property type="nucleotide sequence ID" value="NZ_JAAIOQ010000003.1"/>
</dbReference>
<dbReference type="Proteomes" id="UP000286595">
    <property type="component" value="Unassembled WGS sequence"/>
</dbReference>
<evidence type="ECO:0000313" key="3">
    <source>
        <dbReference type="Proteomes" id="UP000286595"/>
    </source>
</evidence>
<feature type="domain" description="HicB-like antitoxin of toxin-antitoxin system" evidence="1">
    <location>
        <begin position="5"/>
        <end position="91"/>
    </location>
</feature>
<dbReference type="EMBL" id="QRIM01000015">
    <property type="protein sequence ID" value="RHG59208.1"/>
    <property type="molecule type" value="Genomic_DNA"/>
</dbReference>
<dbReference type="InterPro" id="IPR035069">
    <property type="entry name" value="TTHA1013/TTHA0281-like"/>
</dbReference>